<name>A0A935JUF4_9RHOO</name>
<dbReference type="GO" id="GO:0042597">
    <property type="term" value="C:periplasmic space"/>
    <property type="evidence" value="ECO:0007669"/>
    <property type="project" value="UniProtKB-SubCell"/>
</dbReference>
<keyword evidence="6" id="KW-0282">Flagellum</keyword>
<dbReference type="PANTHER" id="PTHR36307:SF1">
    <property type="entry name" value="FLAGELLA BASAL BODY P-RING FORMATION PROTEIN FLGA"/>
    <property type="match status" value="1"/>
</dbReference>
<dbReference type="NCBIfam" id="TIGR03170">
    <property type="entry name" value="flgA_cterm"/>
    <property type="match status" value="1"/>
</dbReference>
<dbReference type="InterPro" id="IPR017585">
    <property type="entry name" value="SAF_FlgA"/>
</dbReference>
<evidence type="ECO:0000259" key="5">
    <source>
        <dbReference type="SMART" id="SM00858"/>
    </source>
</evidence>
<dbReference type="EMBL" id="JADJMS010000005">
    <property type="protein sequence ID" value="MBK7413962.1"/>
    <property type="molecule type" value="Genomic_DNA"/>
</dbReference>
<dbReference type="Gene3D" id="2.30.30.760">
    <property type="match status" value="1"/>
</dbReference>
<evidence type="ECO:0000313" key="6">
    <source>
        <dbReference type="EMBL" id="MBK7413962.1"/>
    </source>
</evidence>
<evidence type="ECO:0000256" key="3">
    <source>
        <dbReference type="ARBA" id="ARBA00022764"/>
    </source>
</evidence>
<dbReference type="CDD" id="cd11614">
    <property type="entry name" value="SAF_CpaB_FlgA_like"/>
    <property type="match status" value="1"/>
</dbReference>
<comment type="subcellular location">
    <subcellularLocation>
        <location evidence="1 4">Periplasm</location>
    </subcellularLocation>
</comment>
<evidence type="ECO:0000313" key="7">
    <source>
        <dbReference type="Proteomes" id="UP000739411"/>
    </source>
</evidence>
<accession>A0A935JUF4</accession>
<dbReference type="SMART" id="SM00858">
    <property type="entry name" value="SAF"/>
    <property type="match status" value="1"/>
</dbReference>
<evidence type="ECO:0000256" key="2">
    <source>
        <dbReference type="ARBA" id="ARBA00022729"/>
    </source>
</evidence>
<sequence>MFFRLFFLLTVTLLASPVFAADSAIILDTAQQHLRLQTKGLPGNVTVTMGQFDGSRLPPCTAHEAFTPQGSRAIGKTNVGVRCLAPNAWTVLVPAQIAVSGNYVTTSRALIAGQTIQAGDLATLSGDVSNLPSGIINDPASAIGKTLRNSLGAGQPLRSDQLLSPLVIRQGQTVRVISSGSGFSVSAEGKAINNATIGQLVQIRMESGQTVSGTARADGSVEISF</sequence>
<dbReference type="Proteomes" id="UP000739411">
    <property type="component" value="Unassembled WGS sequence"/>
</dbReference>
<comment type="similarity">
    <text evidence="4">Belongs to the FlgA family.</text>
</comment>
<feature type="signal peptide" evidence="4">
    <location>
        <begin position="1"/>
        <end position="20"/>
    </location>
</feature>
<keyword evidence="2 4" id="KW-0732">Signal</keyword>
<protein>
    <recommendedName>
        <fullName evidence="4">Flagella basal body P-ring formation protein FlgA</fullName>
    </recommendedName>
</protein>
<dbReference type="Gene3D" id="3.90.1210.10">
    <property type="entry name" value="Antifreeze-like/N-acetylneuraminic acid synthase C-terminal domain"/>
    <property type="match status" value="1"/>
</dbReference>
<organism evidence="6 7">
    <name type="scientific">Candidatus Dechloromonas phosphorivorans</name>
    <dbReference type="NCBI Taxonomy" id="2899244"/>
    <lineage>
        <taxon>Bacteria</taxon>
        <taxon>Pseudomonadati</taxon>
        <taxon>Pseudomonadota</taxon>
        <taxon>Betaproteobacteria</taxon>
        <taxon>Rhodocyclales</taxon>
        <taxon>Azonexaceae</taxon>
        <taxon>Dechloromonas</taxon>
    </lineage>
</organism>
<dbReference type="Pfam" id="PF13144">
    <property type="entry name" value="ChapFlgA"/>
    <property type="match status" value="1"/>
</dbReference>
<feature type="domain" description="SAF" evidence="5">
    <location>
        <begin position="101"/>
        <end position="163"/>
    </location>
</feature>
<comment type="caution">
    <text evidence="6">The sequence shown here is derived from an EMBL/GenBank/DDBJ whole genome shotgun (WGS) entry which is preliminary data.</text>
</comment>
<keyword evidence="6" id="KW-0966">Cell projection</keyword>
<comment type="function">
    <text evidence="4">Involved in the assembly process of the P-ring formation. It may associate with FlgF on the rod constituting a structure essential for the P-ring assembly or may act as a modulator protein for the P-ring assembly.</text>
</comment>
<feature type="chain" id="PRO_5038172137" description="Flagella basal body P-ring formation protein FlgA" evidence="4">
    <location>
        <begin position="21"/>
        <end position="225"/>
    </location>
</feature>
<dbReference type="GO" id="GO:0044780">
    <property type="term" value="P:bacterial-type flagellum assembly"/>
    <property type="evidence" value="ECO:0007669"/>
    <property type="project" value="InterPro"/>
</dbReference>
<keyword evidence="3 4" id="KW-0574">Periplasm</keyword>
<dbReference type="PANTHER" id="PTHR36307">
    <property type="entry name" value="FLAGELLA BASAL BODY P-RING FORMATION PROTEIN FLGA"/>
    <property type="match status" value="1"/>
</dbReference>
<evidence type="ECO:0000256" key="1">
    <source>
        <dbReference type="ARBA" id="ARBA00004418"/>
    </source>
</evidence>
<proteinExistence type="inferred from homology"/>
<evidence type="ECO:0000256" key="4">
    <source>
        <dbReference type="RuleBase" id="RU362063"/>
    </source>
</evidence>
<dbReference type="Pfam" id="PF17656">
    <property type="entry name" value="ChapFlgA_N"/>
    <property type="match status" value="1"/>
</dbReference>
<dbReference type="InterPro" id="IPR039246">
    <property type="entry name" value="Flagellar_FlgA"/>
</dbReference>
<reference evidence="6 7" key="1">
    <citation type="submission" date="2020-10" db="EMBL/GenBank/DDBJ databases">
        <title>Connecting structure to function with the recovery of over 1000 high-quality activated sludge metagenome-assembled genomes encoding full-length rRNA genes using long-read sequencing.</title>
        <authorList>
            <person name="Singleton C.M."/>
            <person name="Petriglieri F."/>
            <person name="Kristensen J.M."/>
            <person name="Kirkegaard R.H."/>
            <person name="Michaelsen T.Y."/>
            <person name="Andersen M.H."/>
            <person name="Karst S.M."/>
            <person name="Dueholm M.S."/>
            <person name="Nielsen P.H."/>
            <person name="Albertsen M."/>
        </authorList>
    </citation>
    <scope>NUCLEOTIDE SEQUENCE [LARGE SCALE GENOMIC DNA]</scope>
    <source>
        <strain evidence="6">EsbW_18-Q3-R4-48_BATAC.463</strain>
    </source>
</reference>
<gene>
    <name evidence="6" type="primary">flgA</name>
    <name evidence="6" type="ORF">IPJ38_01430</name>
</gene>
<keyword evidence="4" id="KW-1005">Bacterial flagellum biogenesis</keyword>
<dbReference type="InterPro" id="IPR013974">
    <property type="entry name" value="SAF"/>
</dbReference>
<keyword evidence="6" id="KW-0969">Cilium</keyword>
<dbReference type="InterPro" id="IPR041231">
    <property type="entry name" value="FlgA_N"/>
</dbReference>
<dbReference type="AlphaFoldDB" id="A0A935JUF4"/>